<keyword evidence="1" id="KW-0812">Transmembrane</keyword>
<evidence type="ECO:0000313" key="2">
    <source>
        <dbReference type="EMBL" id="EXU98513.1"/>
    </source>
</evidence>
<reference evidence="2 3" key="1">
    <citation type="submission" date="2014-02" db="EMBL/GenBank/DDBJ databases">
        <title>The genome sequence of the entomopathogenic fungus Metarhizium robertsii ARSEF 2575.</title>
        <authorList>
            <person name="Giuliano Garisto Donzelli B."/>
            <person name="Roe B.A."/>
            <person name="Macmil S.L."/>
            <person name="Krasnoff S.B."/>
            <person name="Gibson D.M."/>
        </authorList>
    </citation>
    <scope>NUCLEOTIDE SEQUENCE [LARGE SCALE GENOMIC DNA]</scope>
    <source>
        <strain evidence="2 3">ARSEF 2575</strain>
    </source>
</reference>
<proteinExistence type="predicted"/>
<gene>
    <name evidence="2" type="ORF">X797_008461</name>
</gene>
<accession>A0A0A1URA2</accession>
<protein>
    <submittedName>
        <fullName evidence="2">Uncharacterized protein</fullName>
    </submittedName>
</protein>
<dbReference type="OrthoDB" id="1523883at2759"/>
<dbReference type="eggNOG" id="ENOG502SN2U">
    <property type="taxonomic scope" value="Eukaryota"/>
</dbReference>
<dbReference type="HOGENOM" id="CLU_092535_0_0_1"/>
<dbReference type="EMBL" id="JELW01000026">
    <property type="protein sequence ID" value="EXU98513.1"/>
    <property type="molecule type" value="Genomic_DNA"/>
</dbReference>
<comment type="caution">
    <text evidence="2">The sequence shown here is derived from an EMBL/GenBank/DDBJ whole genome shotgun (WGS) entry which is preliminary data.</text>
</comment>
<keyword evidence="1" id="KW-0472">Membrane</keyword>
<name>A0A0A1URA2_9HYPO</name>
<evidence type="ECO:0000313" key="3">
    <source>
        <dbReference type="Proteomes" id="UP000030151"/>
    </source>
</evidence>
<keyword evidence="1" id="KW-1133">Transmembrane helix</keyword>
<organism evidence="2 3">
    <name type="scientific">Metarhizium robertsii</name>
    <dbReference type="NCBI Taxonomy" id="568076"/>
    <lineage>
        <taxon>Eukaryota</taxon>
        <taxon>Fungi</taxon>
        <taxon>Dikarya</taxon>
        <taxon>Ascomycota</taxon>
        <taxon>Pezizomycotina</taxon>
        <taxon>Sordariomycetes</taxon>
        <taxon>Hypocreomycetidae</taxon>
        <taxon>Hypocreales</taxon>
        <taxon>Clavicipitaceae</taxon>
        <taxon>Metarhizium</taxon>
    </lineage>
</organism>
<feature type="transmembrane region" description="Helical" evidence="1">
    <location>
        <begin position="152"/>
        <end position="170"/>
    </location>
</feature>
<sequence>MSSVFTKDNTPDLGRAILRVSPLVLSSASLMFSWSQDISFRAFLHHSLRNDPAHPSGNILPRYLPAFMKPGLWGIGLTYLPATALCIVNGLSNQTSEVRGFYLAGAVFSIAHFCWGPSMFAILRRIGDPQTAGVPNEDALETWLPRHHSRTLLVNVPAFLCIFAATLATITEGLK</sequence>
<feature type="transmembrane region" description="Helical" evidence="1">
    <location>
        <begin position="103"/>
        <end position="123"/>
    </location>
</feature>
<evidence type="ECO:0000256" key="1">
    <source>
        <dbReference type="SAM" id="Phobius"/>
    </source>
</evidence>
<dbReference type="AlphaFoldDB" id="A0A0A1URA2"/>
<feature type="transmembrane region" description="Helical" evidence="1">
    <location>
        <begin position="72"/>
        <end position="91"/>
    </location>
</feature>
<dbReference type="Proteomes" id="UP000030151">
    <property type="component" value="Unassembled WGS sequence"/>
</dbReference>